<reference evidence="2 3" key="1">
    <citation type="submission" date="2018-11" db="EMBL/GenBank/DDBJ databases">
        <authorList>
            <consortium name="Pathogen Informatics"/>
        </authorList>
    </citation>
    <scope>NUCLEOTIDE SEQUENCE [LARGE SCALE GENOMIC DNA]</scope>
</reference>
<proteinExistence type="predicted"/>
<dbReference type="GO" id="GO:0007165">
    <property type="term" value="P:signal transduction"/>
    <property type="evidence" value="ECO:0007669"/>
    <property type="project" value="TreeGrafter"/>
</dbReference>
<evidence type="ECO:0000313" key="3">
    <source>
        <dbReference type="Proteomes" id="UP000281553"/>
    </source>
</evidence>
<dbReference type="Proteomes" id="UP000281553">
    <property type="component" value="Unassembled WGS sequence"/>
</dbReference>
<evidence type="ECO:0000256" key="1">
    <source>
        <dbReference type="SAM" id="Phobius"/>
    </source>
</evidence>
<accession>A0A3P7LHN4</accession>
<evidence type="ECO:0008006" key="4">
    <source>
        <dbReference type="Google" id="ProtNLM"/>
    </source>
</evidence>
<organism evidence="2 3">
    <name type="scientific">Dibothriocephalus latus</name>
    <name type="common">Fish tapeworm</name>
    <name type="synonym">Diphyllobothrium latum</name>
    <dbReference type="NCBI Taxonomy" id="60516"/>
    <lineage>
        <taxon>Eukaryota</taxon>
        <taxon>Metazoa</taxon>
        <taxon>Spiralia</taxon>
        <taxon>Lophotrochozoa</taxon>
        <taxon>Platyhelminthes</taxon>
        <taxon>Cestoda</taxon>
        <taxon>Eucestoda</taxon>
        <taxon>Diphyllobothriidea</taxon>
        <taxon>Diphyllobothriidae</taxon>
        <taxon>Dibothriocephalus</taxon>
    </lineage>
</organism>
<dbReference type="SUPFAM" id="SSF50156">
    <property type="entry name" value="PDZ domain-like"/>
    <property type="match status" value="1"/>
</dbReference>
<dbReference type="OrthoDB" id="66881at2759"/>
<dbReference type="Gene3D" id="2.30.42.10">
    <property type="match status" value="1"/>
</dbReference>
<gene>
    <name evidence="2" type="ORF">DILT_LOCUS12145</name>
</gene>
<keyword evidence="1" id="KW-0472">Membrane</keyword>
<dbReference type="GO" id="GO:0005737">
    <property type="term" value="C:cytoplasm"/>
    <property type="evidence" value="ECO:0007669"/>
    <property type="project" value="TreeGrafter"/>
</dbReference>
<dbReference type="PANTHER" id="PTHR10316">
    <property type="entry name" value="MEMBRANE ASSOCIATED GUANYLATE KINASE-RELATED"/>
    <property type="match status" value="1"/>
</dbReference>
<keyword evidence="1" id="KW-1133">Transmembrane helix</keyword>
<sequence length="130" mass="14953">MAHYEDHILTKKDFVRQQQHHQHFGPLPPSSLPLPITSSVPALLFEITLFRSSRGFGFSIRGGHEFNQMPLTVLRIAEGGSAFLDGRLRVRVLLCPVFLFSRFLFSLFCRLNYFHYFLGNTGWWALSLAI</sequence>
<feature type="transmembrane region" description="Helical" evidence="1">
    <location>
        <begin position="92"/>
        <end position="113"/>
    </location>
</feature>
<protein>
    <recommendedName>
        <fullName evidence="4">PDZ domain-containing protein</fullName>
    </recommendedName>
</protein>
<evidence type="ECO:0000313" key="2">
    <source>
        <dbReference type="EMBL" id="VDN16314.1"/>
    </source>
</evidence>
<dbReference type="InterPro" id="IPR036034">
    <property type="entry name" value="PDZ_sf"/>
</dbReference>
<keyword evidence="1" id="KW-0812">Transmembrane</keyword>
<dbReference type="PANTHER" id="PTHR10316:SF40">
    <property type="entry name" value="LD27118P"/>
    <property type="match status" value="1"/>
</dbReference>
<dbReference type="EMBL" id="UYRU01065416">
    <property type="protein sequence ID" value="VDN16314.1"/>
    <property type="molecule type" value="Genomic_DNA"/>
</dbReference>
<dbReference type="AlphaFoldDB" id="A0A3P7LHN4"/>
<keyword evidence="3" id="KW-1185">Reference proteome</keyword>
<name>A0A3P7LHN4_DIBLA</name>